<feature type="compositionally biased region" description="Basic and acidic residues" evidence="1">
    <location>
        <begin position="232"/>
        <end position="283"/>
    </location>
</feature>
<dbReference type="AlphaFoldDB" id="A0A4U7AX39"/>
<protein>
    <submittedName>
        <fullName evidence="2">Uncharacterized protein</fullName>
    </submittedName>
</protein>
<gene>
    <name evidence="2" type="ORF">C1H76_4853</name>
</gene>
<proteinExistence type="predicted"/>
<feature type="compositionally biased region" description="Polar residues" evidence="1">
    <location>
        <begin position="173"/>
        <end position="184"/>
    </location>
</feature>
<accession>A0A4U7AX39</accession>
<feature type="region of interest" description="Disordered" evidence="1">
    <location>
        <begin position="142"/>
        <end position="191"/>
    </location>
</feature>
<reference evidence="2 3" key="1">
    <citation type="submission" date="2018-02" db="EMBL/GenBank/DDBJ databases">
        <title>Draft genome sequences of Elsinoe sp., causing black scab on jojoba.</title>
        <authorList>
            <person name="Stodart B."/>
            <person name="Jeffress S."/>
            <person name="Ash G."/>
            <person name="Arun Chinnappa K."/>
        </authorList>
    </citation>
    <scope>NUCLEOTIDE SEQUENCE [LARGE SCALE GENOMIC DNA]</scope>
    <source>
        <strain evidence="2 3">Hillstone_2</strain>
    </source>
</reference>
<dbReference type="EMBL" id="PTQR01000060">
    <property type="protein sequence ID" value="TKX22819.1"/>
    <property type="molecule type" value="Genomic_DNA"/>
</dbReference>
<dbReference type="Proteomes" id="UP000308133">
    <property type="component" value="Unassembled WGS sequence"/>
</dbReference>
<evidence type="ECO:0000313" key="2">
    <source>
        <dbReference type="EMBL" id="TKX22819.1"/>
    </source>
</evidence>
<sequence>MISRYANTLDRLSPTQGPVRVTWAELQDPRCWHNVLRRKLHPTAGVTGCTSPAIWIQQHNLIFHHLSQPSIFDETTPTAIRKRTTNTTTTVVKMSSDPRRRRPLYGPPPRSSRSTLSTYAPLVLTLTLASAGLAAWIWSERRTTPPYPPTDDEELYRYTSDDETAPPPYPPRSSASGERAQSQGVRDEGLLGRVSEAARSASPGLYDSAGRVVGAGVAAVSAGAAALGLVRSEERREGSASNEGRVERRREGREEGFSDHERWSEEAAKRSEKGKGKERDGARKRTVAVVVSAEGMGGFEGEELGLEHTSILSHLPQAMDPATTTLFVLIYAPGVTDFNPAERGMSASYSTIELPGRSGANVRMLEALTMQARALVESPTQILPFSTPTGYVHMLRHVAPQLVYIADTPALSGTRGENLAQLKGWVGQTIVVVGDDGLGGLVDTETETEDEGARNRKREGWWESSDMVGLGKGLEVVDVRRVGEDWRRRIN</sequence>
<name>A0A4U7AX39_9PEZI</name>
<feature type="region of interest" description="Disordered" evidence="1">
    <location>
        <begin position="232"/>
        <end position="284"/>
    </location>
</feature>
<feature type="region of interest" description="Disordered" evidence="1">
    <location>
        <begin position="85"/>
        <end position="115"/>
    </location>
</feature>
<evidence type="ECO:0000313" key="3">
    <source>
        <dbReference type="Proteomes" id="UP000308133"/>
    </source>
</evidence>
<comment type="caution">
    <text evidence="2">The sequence shown here is derived from an EMBL/GenBank/DDBJ whole genome shotgun (WGS) entry which is preliminary data.</text>
</comment>
<evidence type="ECO:0000256" key="1">
    <source>
        <dbReference type="SAM" id="MobiDB-lite"/>
    </source>
</evidence>
<organism evidence="2 3">
    <name type="scientific">Elsinoe australis</name>
    <dbReference type="NCBI Taxonomy" id="40998"/>
    <lineage>
        <taxon>Eukaryota</taxon>
        <taxon>Fungi</taxon>
        <taxon>Dikarya</taxon>
        <taxon>Ascomycota</taxon>
        <taxon>Pezizomycotina</taxon>
        <taxon>Dothideomycetes</taxon>
        <taxon>Dothideomycetidae</taxon>
        <taxon>Myriangiales</taxon>
        <taxon>Elsinoaceae</taxon>
        <taxon>Elsinoe</taxon>
    </lineage>
</organism>